<dbReference type="InterPro" id="IPR005467">
    <property type="entry name" value="His_kinase_dom"/>
</dbReference>
<sequence>MLARPREMSQALTAAEECLFPSNDTSHTPIPSGLPLRSKPIELLFDQNGVNTPLARYSDRIFHENFPSSTPGNHAKAQIPSKPALLQAEYLYPTLSSNERLRLTTLWYHIRGLHEDVTAMQKIHEKVAMLKILTGWEYAICGIVDSDHFERIAATGMPLAVMPRKESPCSHTVLQPSGSVLFLPDMSQDWRFECAPCVSKSGLGAYAGAPLRVRISDDQDVALGSLCVASVTANKHLSDDQLDLLSKFADMLTVDIVTASRQRRLMQQTQNDSLLKDAIARLHTSLDEASVIAMLEQVFPLAQISIVPVKHGVVQLQGRYLPHECRTQCWEDHDYINDFIHNQNHMQSKLATHPIRAIIGDILGFDRAVIVATNDISHIFDDTDTRFVTSCTLLLRSLAKKSLQEALLAREHFMRGVTHHLRTPIHGILGSAELLQQGLTEDDDKHAMLANVEMVKESGKELMRFVNSMIRYNHWFEPVSTTQSIMDLDTLESQILQDIPGAVMRAQVRHTCVYFERKLPQNVSLVLHDESLIIDCLQPLVLNALQHTAQGSIVITYSATPDFMTIIFDIQDTGQGIAPKDQQRIFDSYEKVDVDKEGSGLGLTLARKVAHSIGGTVTLVSSEPGRGFAFPCYLTWTSFACPKATTTIGPDLDALPKRFCVLGERTGHVLSFVRLLLAHGLEEVASSRDALAIITYNRNVDEYHTQLGRAGDAMATFSLVPNKADTSAAQASFPATLFFPCPFTSPRLLEILIAVNDVCRNQQPSAIIPTNLSTQDSKLSRLPHCLLVDDNPINLRILCVFCKRRSFSYCQAVDGLQAIEQYKHAAKEKPVALILLDLQMPNCDGIQACKSIREFEVQHNTPRAVIIIVTGQDTPKDRRDAASAGADDYFVKPLAMKKLDVAISRHLEKLSQIG</sequence>
<evidence type="ECO:0000313" key="9">
    <source>
        <dbReference type="EMBL" id="QIW98696.1"/>
    </source>
</evidence>
<dbReference type="OrthoDB" id="21225at2759"/>
<feature type="domain" description="Response regulatory" evidence="8">
    <location>
        <begin position="784"/>
        <end position="907"/>
    </location>
</feature>
<dbReference type="PRINTS" id="PR00344">
    <property type="entry name" value="BCTRLSENSOR"/>
</dbReference>
<reference evidence="9 10" key="1">
    <citation type="journal article" date="2016" name="Sci. Rep.">
        <title>Peltaster fructicola genome reveals evolution from an invasive phytopathogen to an ectophytic parasite.</title>
        <authorList>
            <person name="Xu C."/>
            <person name="Chen H."/>
            <person name="Gleason M.L."/>
            <person name="Xu J.R."/>
            <person name="Liu H."/>
            <person name="Zhang R."/>
            <person name="Sun G."/>
        </authorList>
    </citation>
    <scope>NUCLEOTIDE SEQUENCE [LARGE SCALE GENOMIC DNA]</scope>
    <source>
        <strain evidence="9 10">LNHT1506</strain>
    </source>
</reference>
<dbReference type="SMART" id="SM00388">
    <property type="entry name" value="HisKA"/>
    <property type="match status" value="1"/>
</dbReference>
<dbReference type="InterPro" id="IPR003661">
    <property type="entry name" value="HisK_dim/P_dom"/>
</dbReference>
<dbReference type="Gene3D" id="1.10.287.130">
    <property type="match status" value="1"/>
</dbReference>
<feature type="modified residue" description="4-aspartylphosphate" evidence="6">
    <location>
        <position position="837"/>
    </location>
</feature>
<dbReference type="Pfam" id="PF02518">
    <property type="entry name" value="HATPase_c"/>
    <property type="match status" value="1"/>
</dbReference>
<evidence type="ECO:0000256" key="6">
    <source>
        <dbReference type="PROSITE-ProRule" id="PRU00169"/>
    </source>
</evidence>
<keyword evidence="4" id="KW-0808">Transferase</keyword>
<dbReference type="Gene3D" id="3.30.450.40">
    <property type="match status" value="1"/>
</dbReference>
<evidence type="ECO:0000256" key="4">
    <source>
        <dbReference type="ARBA" id="ARBA00022679"/>
    </source>
</evidence>
<dbReference type="InterPro" id="IPR011006">
    <property type="entry name" value="CheY-like_superfamily"/>
</dbReference>
<comment type="catalytic activity">
    <reaction evidence="1">
        <text>ATP + protein L-histidine = ADP + protein N-phospho-L-histidine.</text>
        <dbReference type="EC" id="2.7.13.3"/>
    </reaction>
</comment>
<dbReference type="InterPro" id="IPR004358">
    <property type="entry name" value="Sig_transdc_His_kin-like_C"/>
</dbReference>
<dbReference type="CDD" id="cd00082">
    <property type="entry name" value="HisKA"/>
    <property type="match status" value="1"/>
</dbReference>
<dbReference type="EC" id="2.7.13.3" evidence="2"/>
<dbReference type="Proteomes" id="UP000503462">
    <property type="component" value="Chromosome 3"/>
</dbReference>
<evidence type="ECO:0000259" key="8">
    <source>
        <dbReference type="PROSITE" id="PS50110"/>
    </source>
</evidence>
<dbReference type="CDD" id="cd17546">
    <property type="entry name" value="REC_hyHK_CKI1_RcsC-like"/>
    <property type="match status" value="1"/>
</dbReference>
<evidence type="ECO:0000313" key="10">
    <source>
        <dbReference type="Proteomes" id="UP000503462"/>
    </source>
</evidence>
<dbReference type="Pfam" id="PF00512">
    <property type="entry name" value="HisKA"/>
    <property type="match status" value="1"/>
</dbReference>
<dbReference type="PROSITE" id="PS50110">
    <property type="entry name" value="RESPONSE_REGULATORY"/>
    <property type="match status" value="1"/>
</dbReference>
<dbReference type="InterPro" id="IPR003018">
    <property type="entry name" value="GAF"/>
</dbReference>
<dbReference type="InterPro" id="IPR036890">
    <property type="entry name" value="HATPase_C_sf"/>
</dbReference>
<dbReference type="GO" id="GO:0005886">
    <property type="term" value="C:plasma membrane"/>
    <property type="evidence" value="ECO:0007669"/>
    <property type="project" value="TreeGrafter"/>
</dbReference>
<dbReference type="AlphaFoldDB" id="A0A6H0XVB6"/>
<keyword evidence="5" id="KW-0418">Kinase</keyword>
<gene>
    <name evidence="9" type="ORF">AMS68_004214</name>
</gene>
<protein>
    <recommendedName>
        <fullName evidence="2">histidine kinase</fullName>
        <ecNumber evidence="2">2.7.13.3</ecNumber>
    </recommendedName>
</protein>
<dbReference type="InterPro" id="IPR003594">
    <property type="entry name" value="HATPase_dom"/>
</dbReference>
<dbReference type="PROSITE" id="PS50109">
    <property type="entry name" value="HIS_KIN"/>
    <property type="match status" value="1"/>
</dbReference>
<evidence type="ECO:0000256" key="2">
    <source>
        <dbReference type="ARBA" id="ARBA00012438"/>
    </source>
</evidence>
<dbReference type="PANTHER" id="PTHR43047">
    <property type="entry name" value="TWO-COMPONENT HISTIDINE PROTEIN KINASE"/>
    <property type="match status" value="1"/>
</dbReference>
<dbReference type="Gene3D" id="3.30.565.10">
    <property type="entry name" value="Histidine kinase-like ATPase, C-terminal domain"/>
    <property type="match status" value="1"/>
</dbReference>
<evidence type="ECO:0000256" key="3">
    <source>
        <dbReference type="ARBA" id="ARBA00022553"/>
    </source>
</evidence>
<dbReference type="SUPFAM" id="SSF47384">
    <property type="entry name" value="Homodimeric domain of signal transducing histidine kinase"/>
    <property type="match status" value="1"/>
</dbReference>
<dbReference type="SUPFAM" id="SSF52172">
    <property type="entry name" value="CheY-like"/>
    <property type="match status" value="1"/>
</dbReference>
<dbReference type="PANTHER" id="PTHR43047:SF72">
    <property type="entry name" value="OSMOSENSING HISTIDINE PROTEIN KINASE SLN1"/>
    <property type="match status" value="1"/>
</dbReference>
<evidence type="ECO:0000256" key="1">
    <source>
        <dbReference type="ARBA" id="ARBA00000085"/>
    </source>
</evidence>
<evidence type="ECO:0000259" key="7">
    <source>
        <dbReference type="PROSITE" id="PS50109"/>
    </source>
</evidence>
<keyword evidence="3 6" id="KW-0597">Phosphoprotein</keyword>
<dbReference type="Gene3D" id="3.40.50.2300">
    <property type="match status" value="1"/>
</dbReference>
<name>A0A6H0XVB6_9PEZI</name>
<dbReference type="GO" id="GO:0000155">
    <property type="term" value="F:phosphorelay sensor kinase activity"/>
    <property type="evidence" value="ECO:0007669"/>
    <property type="project" value="InterPro"/>
</dbReference>
<dbReference type="InterPro" id="IPR036097">
    <property type="entry name" value="HisK_dim/P_sf"/>
</dbReference>
<dbReference type="EMBL" id="CP051141">
    <property type="protein sequence ID" value="QIW98696.1"/>
    <property type="molecule type" value="Genomic_DNA"/>
</dbReference>
<dbReference type="SMART" id="SM00387">
    <property type="entry name" value="HATPase_c"/>
    <property type="match status" value="1"/>
</dbReference>
<feature type="domain" description="Histidine kinase" evidence="7">
    <location>
        <begin position="416"/>
        <end position="638"/>
    </location>
</feature>
<dbReference type="SMART" id="SM00448">
    <property type="entry name" value="REC"/>
    <property type="match status" value="1"/>
</dbReference>
<dbReference type="SUPFAM" id="SSF55781">
    <property type="entry name" value="GAF domain-like"/>
    <property type="match status" value="1"/>
</dbReference>
<dbReference type="Pfam" id="PF00072">
    <property type="entry name" value="Response_reg"/>
    <property type="match status" value="1"/>
</dbReference>
<organism evidence="9 10">
    <name type="scientific">Peltaster fructicola</name>
    <dbReference type="NCBI Taxonomy" id="286661"/>
    <lineage>
        <taxon>Eukaryota</taxon>
        <taxon>Fungi</taxon>
        <taxon>Dikarya</taxon>
        <taxon>Ascomycota</taxon>
        <taxon>Pezizomycotina</taxon>
        <taxon>Dothideomycetes</taxon>
        <taxon>Dothideomycetes incertae sedis</taxon>
        <taxon>Peltaster</taxon>
    </lineage>
</organism>
<keyword evidence="10" id="KW-1185">Reference proteome</keyword>
<dbReference type="InterPro" id="IPR029016">
    <property type="entry name" value="GAF-like_dom_sf"/>
</dbReference>
<accession>A0A6H0XVB6</accession>
<dbReference type="Pfam" id="PF01590">
    <property type="entry name" value="GAF"/>
    <property type="match status" value="1"/>
</dbReference>
<evidence type="ECO:0000256" key="5">
    <source>
        <dbReference type="ARBA" id="ARBA00022777"/>
    </source>
</evidence>
<dbReference type="SUPFAM" id="SSF55874">
    <property type="entry name" value="ATPase domain of HSP90 chaperone/DNA topoisomerase II/histidine kinase"/>
    <property type="match status" value="1"/>
</dbReference>
<dbReference type="GO" id="GO:0009927">
    <property type="term" value="F:histidine phosphotransfer kinase activity"/>
    <property type="evidence" value="ECO:0007669"/>
    <property type="project" value="TreeGrafter"/>
</dbReference>
<proteinExistence type="predicted"/>
<dbReference type="InterPro" id="IPR001789">
    <property type="entry name" value="Sig_transdc_resp-reg_receiver"/>
</dbReference>